<dbReference type="Pfam" id="PF00370">
    <property type="entry name" value="FGGY_N"/>
    <property type="match status" value="1"/>
</dbReference>
<evidence type="ECO:0000256" key="2">
    <source>
        <dbReference type="ARBA" id="ARBA00022679"/>
    </source>
</evidence>
<dbReference type="PROSITE" id="PS00933">
    <property type="entry name" value="FGGY_KINASES_1"/>
    <property type="match status" value="1"/>
</dbReference>
<name>A0A125WAG7_ENTFL</name>
<evidence type="ECO:0000259" key="6">
    <source>
        <dbReference type="Pfam" id="PF02782"/>
    </source>
</evidence>
<dbReference type="Pfam" id="PF02782">
    <property type="entry name" value="FGGY_C"/>
    <property type="match status" value="1"/>
</dbReference>
<feature type="domain" description="Carbohydrate kinase FGGY N-terminal" evidence="5">
    <location>
        <begin position="5"/>
        <end position="246"/>
    </location>
</feature>
<dbReference type="InterPro" id="IPR043129">
    <property type="entry name" value="ATPase_NBD"/>
</dbReference>
<sequence length="506" mass="55115">MEKLAIGVDVGTTQAKAVAFQANGTVVASSYVRYPLIQETEGMAEQDPETLFQAVVNCIRTVTQQVKNQPIGLISFASAMHGLIAMDAQGRPLTQVITWADTRASDYAEALKETPAAQLFYQLTGMPVHPMAPLYKIRWLQENQPAVAQSAAKFIGIKDYIFYRFFSEYWTDYSSASGMGLFNIHTRQWESSILAYLSIEEEQLPKVAPSTFIFPALAPSWQEMLGVEEETVLVLGGADGPLSNLGLGALGMGVATLTVGTSGALRYIVEEPFLHPQGETFCFALDEQHWVIGGASSNGAVALDWASQTIFAEERQQAIQNGTNLYDPIMAKIATVPAGANGLLFHPYLLGERAPLWNAEASASFIGLRKNHHAGHLARAVVEGICFNLKTILEDLKQLGGPVQEIRATGGFADSPVFRQIMADVLGETLSFTDSTEASALGAVLLGWQGLGQLPNLQAAAQQVLVHETVTPRADQLLVYQELYPVFQETQQVLAQSYQKLAEFRK</sequence>
<dbReference type="HOGENOM" id="CLU_009281_3_2_9"/>
<evidence type="ECO:0000256" key="3">
    <source>
        <dbReference type="ARBA" id="ARBA00022777"/>
    </source>
</evidence>
<dbReference type="PANTHER" id="PTHR43095">
    <property type="entry name" value="SUGAR KINASE"/>
    <property type="match status" value="1"/>
</dbReference>
<reference evidence="8" key="1">
    <citation type="submission" date="2010-07" db="EMBL/GenBank/DDBJ databases">
        <authorList>
            <person name="Weinstock G."/>
            <person name="Sodergren E."/>
            <person name="Clifton S."/>
            <person name="Fulton L."/>
            <person name="Fulton B."/>
            <person name="Courtney L."/>
            <person name="Fronick C."/>
            <person name="Harrison M."/>
            <person name="Strong C."/>
            <person name="Farmer C."/>
            <person name="Delahaunty K."/>
            <person name="Markovic C."/>
            <person name="Hall O."/>
            <person name="Minx P."/>
            <person name="Tomlinson C."/>
            <person name="Mitreva M."/>
            <person name="Hou S."/>
            <person name="Chen J."/>
            <person name="Wollam A."/>
            <person name="Pepin K.H."/>
            <person name="Johnson M."/>
            <person name="Bhonagiri V."/>
            <person name="Zhang X."/>
            <person name="Suruliraj S."/>
            <person name="Warren W."/>
            <person name="Chinwalla A."/>
            <person name="Mardis E.R."/>
            <person name="Wilson R.K."/>
        </authorList>
    </citation>
    <scope>NUCLEOTIDE SEQUENCE [LARGE SCALE GENOMIC DNA]</scope>
    <source>
        <strain evidence="8">TX4248</strain>
    </source>
</reference>
<gene>
    <name evidence="7" type="ORF">HMPREF9498_00013</name>
</gene>
<evidence type="ECO:0000313" key="8">
    <source>
        <dbReference type="Proteomes" id="UP000004846"/>
    </source>
</evidence>
<dbReference type="Proteomes" id="UP000004846">
    <property type="component" value="Unassembled WGS sequence"/>
</dbReference>
<dbReference type="RefSeq" id="WP_002365427.1">
    <property type="nucleotide sequence ID" value="NZ_GL454408.1"/>
</dbReference>
<dbReference type="InterPro" id="IPR000577">
    <property type="entry name" value="Carb_kinase_FGGY"/>
</dbReference>
<comment type="caution">
    <text evidence="7">The sequence shown here is derived from an EMBL/GenBank/DDBJ whole genome shotgun (WGS) entry which is preliminary data.</text>
</comment>
<organism evidence="7 8">
    <name type="scientific">Enterococcus faecalis TX4248</name>
    <dbReference type="NCBI Taxonomy" id="749495"/>
    <lineage>
        <taxon>Bacteria</taxon>
        <taxon>Bacillati</taxon>
        <taxon>Bacillota</taxon>
        <taxon>Bacilli</taxon>
        <taxon>Lactobacillales</taxon>
        <taxon>Enterococcaceae</taxon>
        <taxon>Enterococcus</taxon>
    </lineage>
</organism>
<evidence type="ECO:0000313" key="7">
    <source>
        <dbReference type="EMBL" id="EFM84325.1"/>
    </source>
</evidence>
<dbReference type="InterPro" id="IPR018484">
    <property type="entry name" value="FGGY_N"/>
</dbReference>
<dbReference type="PANTHER" id="PTHR43095:SF2">
    <property type="entry name" value="GLUCONOKINASE"/>
    <property type="match status" value="1"/>
</dbReference>
<accession>A0A125WAG7</accession>
<dbReference type="InterPro" id="IPR018485">
    <property type="entry name" value="FGGY_C"/>
</dbReference>
<feature type="domain" description="Carbohydrate kinase FGGY C-terminal" evidence="6">
    <location>
        <begin position="257"/>
        <end position="447"/>
    </location>
</feature>
<dbReference type="GO" id="GO:0005975">
    <property type="term" value="P:carbohydrate metabolic process"/>
    <property type="evidence" value="ECO:0007669"/>
    <property type="project" value="InterPro"/>
</dbReference>
<dbReference type="GO" id="GO:0016301">
    <property type="term" value="F:kinase activity"/>
    <property type="evidence" value="ECO:0007669"/>
    <property type="project" value="UniProtKB-KW"/>
</dbReference>
<dbReference type="InterPro" id="IPR018483">
    <property type="entry name" value="Carb_kinase_FGGY_CS"/>
</dbReference>
<proteinExistence type="inferred from homology"/>
<dbReference type="GO" id="GO:0016773">
    <property type="term" value="F:phosphotransferase activity, alcohol group as acceptor"/>
    <property type="evidence" value="ECO:0007669"/>
    <property type="project" value="InterPro"/>
</dbReference>
<dbReference type="Gene3D" id="3.30.420.40">
    <property type="match status" value="2"/>
</dbReference>
<evidence type="ECO:0000256" key="4">
    <source>
        <dbReference type="RuleBase" id="RU003733"/>
    </source>
</evidence>
<protein>
    <submittedName>
        <fullName evidence="7">Putative gluconokinase</fullName>
    </submittedName>
</protein>
<dbReference type="PROSITE" id="PS00445">
    <property type="entry name" value="FGGY_KINASES_2"/>
    <property type="match status" value="1"/>
</dbReference>
<dbReference type="SUPFAM" id="SSF53067">
    <property type="entry name" value="Actin-like ATPase domain"/>
    <property type="match status" value="2"/>
</dbReference>
<dbReference type="EMBL" id="AEBR01000002">
    <property type="protein sequence ID" value="EFM84325.1"/>
    <property type="molecule type" value="Genomic_DNA"/>
</dbReference>
<comment type="similarity">
    <text evidence="1 4">Belongs to the FGGY kinase family.</text>
</comment>
<dbReference type="AlphaFoldDB" id="A0A125WAG7"/>
<dbReference type="InterPro" id="IPR050406">
    <property type="entry name" value="FGGY_Carb_Kinase"/>
</dbReference>
<dbReference type="PIRSF" id="PIRSF000538">
    <property type="entry name" value="GlpK"/>
    <property type="match status" value="1"/>
</dbReference>
<dbReference type="CDD" id="cd07770">
    <property type="entry name" value="ASKHA_NBD_FGGY_GntK"/>
    <property type="match status" value="1"/>
</dbReference>
<evidence type="ECO:0000256" key="1">
    <source>
        <dbReference type="ARBA" id="ARBA00009156"/>
    </source>
</evidence>
<keyword evidence="2 4" id="KW-0808">Transferase</keyword>
<keyword evidence="3 4" id="KW-0418">Kinase</keyword>
<evidence type="ECO:0000259" key="5">
    <source>
        <dbReference type="Pfam" id="PF00370"/>
    </source>
</evidence>